<feature type="binding site" evidence="6">
    <location>
        <begin position="32"/>
        <end position="39"/>
    </location>
    <ligand>
        <name>ATP</name>
        <dbReference type="ChEBI" id="CHEBI:30616"/>
    </ligand>
</feature>
<dbReference type="PANTHER" id="PTHR43977">
    <property type="entry name" value="STRUCTURAL MAINTENANCE OF CHROMOSOMES PROTEIN 3"/>
    <property type="match status" value="1"/>
</dbReference>
<keyword evidence="2 6" id="KW-0547">Nucleotide-binding</keyword>
<feature type="coiled-coil region" evidence="6">
    <location>
        <begin position="673"/>
        <end position="756"/>
    </location>
</feature>
<evidence type="ECO:0000256" key="1">
    <source>
        <dbReference type="ARBA" id="ARBA00022490"/>
    </source>
</evidence>
<dbReference type="Pfam" id="PF06470">
    <property type="entry name" value="SMC_hinge"/>
    <property type="match status" value="1"/>
</dbReference>
<dbReference type="Pfam" id="PF02463">
    <property type="entry name" value="SMC_N"/>
    <property type="match status" value="1"/>
</dbReference>
<dbReference type="Gene3D" id="3.40.50.300">
    <property type="entry name" value="P-loop containing nucleotide triphosphate hydrolases"/>
    <property type="match status" value="2"/>
</dbReference>
<evidence type="ECO:0000313" key="9">
    <source>
        <dbReference type="Proteomes" id="UP001589691"/>
    </source>
</evidence>
<protein>
    <recommendedName>
        <fullName evidence="6">Chromosome partition protein Smc</fullName>
    </recommendedName>
</protein>
<keyword evidence="5 6" id="KW-0238">DNA-binding</keyword>
<evidence type="ECO:0000256" key="6">
    <source>
        <dbReference type="HAMAP-Rule" id="MF_01894"/>
    </source>
</evidence>
<keyword evidence="1 6" id="KW-0963">Cytoplasm</keyword>
<evidence type="ECO:0000256" key="4">
    <source>
        <dbReference type="ARBA" id="ARBA00023054"/>
    </source>
</evidence>
<feature type="coiled-coil region" evidence="6">
    <location>
        <begin position="812"/>
        <end position="839"/>
    </location>
</feature>
<dbReference type="InterPro" id="IPR024704">
    <property type="entry name" value="SMC"/>
</dbReference>
<dbReference type="PIRSF" id="PIRSF005719">
    <property type="entry name" value="SMC"/>
    <property type="match status" value="1"/>
</dbReference>
<accession>A0ABV5WXB8</accession>
<comment type="subunit">
    <text evidence="6">Homodimer.</text>
</comment>
<dbReference type="Gene3D" id="1.20.1060.20">
    <property type="match status" value="1"/>
</dbReference>
<organism evidence="8 9">
    <name type="scientific">Lactiplantibacillus modestisalitolerans</name>
    <dbReference type="NCBI Taxonomy" id="1457219"/>
    <lineage>
        <taxon>Bacteria</taxon>
        <taxon>Bacillati</taxon>
        <taxon>Bacillota</taxon>
        <taxon>Bacilli</taxon>
        <taxon>Lactobacillales</taxon>
        <taxon>Lactobacillaceae</taxon>
        <taxon>Lactiplantibacillus</taxon>
    </lineage>
</organism>
<dbReference type="SUPFAM" id="SSF75553">
    <property type="entry name" value="Smc hinge domain"/>
    <property type="match status" value="1"/>
</dbReference>
<evidence type="ECO:0000256" key="2">
    <source>
        <dbReference type="ARBA" id="ARBA00022741"/>
    </source>
</evidence>
<dbReference type="InterPro" id="IPR010935">
    <property type="entry name" value="SMC_hinge"/>
</dbReference>
<evidence type="ECO:0000313" key="8">
    <source>
        <dbReference type="EMBL" id="MFB9770547.1"/>
    </source>
</evidence>
<feature type="coiled-coil region" evidence="6">
    <location>
        <begin position="442"/>
        <end position="476"/>
    </location>
</feature>
<keyword evidence="9" id="KW-1185">Reference proteome</keyword>
<reference evidence="8 9" key="1">
    <citation type="submission" date="2024-09" db="EMBL/GenBank/DDBJ databases">
        <authorList>
            <person name="Sun Q."/>
            <person name="Mori K."/>
        </authorList>
    </citation>
    <scope>NUCLEOTIDE SEQUENCE [LARGE SCALE GENOMIC DNA]</scope>
    <source>
        <strain evidence="8 9">TBRC 4576</strain>
    </source>
</reference>
<comment type="caution">
    <text evidence="8">The sequence shown here is derived from an EMBL/GenBank/DDBJ whole genome shotgun (WGS) entry which is preliminary data.</text>
</comment>
<gene>
    <name evidence="6 8" type="primary">smc</name>
    <name evidence="8" type="ORF">ACFFLI_11795</name>
</gene>
<dbReference type="EMBL" id="JBHLZY010000026">
    <property type="protein sequence ID" value="MFB9770547.1"/>
    <property type="molecule type" value="Genomic_DNA"/>
</dbReference>
<sequence length="1195" mass="132972">MQLKSLEISGFKSFADKTKIDFQAGMTGIIGPNGSGKSNIIEAIRWVLGEQAVKSLRGTKMTDVIFAGSANRKPLNRAKVTITFDNSDHFLPLDYAEVSITRKLFRNGDSEYLINNQSCRLKDITNLMIDTGLGKDSFSVISQGRVEAVFNAKPEERRSIIEDVAGVLKYKKDKQTTENKLAETTDYLDRVTDIIAELEQQREPLEQQASLARDYQDQKQRFDTLDRSRLVQKITIAHDQLTTVEQKLARAKTMVQDYQEQVDRGASQLAALKARQTKQQQLKDQLAAQNLELTKTIENTQGQRGVDAERRQNQQATQQRLQAQVKQVTAQLQRLATQEAELRQTLTTQQAQVQTLQASVTKLKKATGATGRQRLADQLTKLRNQYIDEKQEQASLNNEAKNLQKQHQQSGNQTSALATRLAQAQAALKQTATTVDVHNHDRSELANQVDAQQRQLTDQQRQYKQTAEQIDHQQQRWLDAAGLMQREKSRLEALQAVQERYTNFYAGVRMILQHRQQFNGIAGAVSELLTVPGDYTKAVEVALGGQLQNVVCDTQQTAKAAVGFLKQHHAGRATFLPVERIAARQLPVNTVQALQQQPGVLGIASELVSCDPQLVAIKRYLLGTTVIVDSLDHALAISRTRRFRCKLVTVGGETIAASGAITGGATRHDDNGLLQQQQTTEKIEANLQQMQGQLVTYEQGLADAKKANQDLNVQIETGQQRLSALKAQLSQVEAQLEAAQATQAQQQRQVKALTYEQRQAAQDDQYDDQVSRNAAAQKTNAAKLKDLQAQMATVEQQQTDFDAYQASQAEELQTQREQLVTYQERCKQTQRQLTACQDQQAEQHRVQTTAQAELEQIGQALASQQLTGQERDQILKKAQAEQTQVEQRQAACAQQLTELDTQVATISDQQTRTQQLAAAATDDYRRLELSQTKLTGEVDHATADLAEKYNLTLAAAQKDASDLPLSEINAQLKLLKRGLDELGTVNLGAIDEFERVKQRYDFLTTQADDLKAAKADLLQTMTDLDTTVATRFKRAFDQVATQFSRIFVQMFGGGKAQLILTDPEHLLTSGVDIMAQPPGKKFQRLSLLSGGERALTAITLLFAILAVRPVPFSILDEAEAALDDANVDRFSEYLNEFQTGTQFVIITHRKGTMMHADVLYGVTMEESGVSKMVSVSLAALKDDQGTPDTPDQPTH</sequence>
<comment type="subcellular location">
    <subcellularLocation>
        <location evidence="6">Cytoplasm</location>
    </subcellularLocation>
</comment>
<dbReference type="SUPFAM" id="SSF52540">
    <property type="entry name" value="P-loop containing nucleoside triphosphate hydrolases"/>
    <property type="match status" value="1"/>
</dbReference>
<dbReference type="RefSeq" id="WP_137641836.1">
    <property type="nucleotide sequence ID" value="NZ_BJEA01000003.1"/>
</dbReference>
<dbReference type="InterPro" id="IPR036277">
    <property type="entry name" value="SMC_hinge_sf"/>
</dbReference>
<keyword evidence="3 6" id="KW-0067">ATP-binding</keyword>
<dbReference type="InterPro" id="IPR027417">
    <property type="entry name" value="P-loop_NTPase"/>
</dbReference>
<dbReference type="NCBIfam" id="TIGR02168">
    <property type="entry name" value="SMC_prok_B"/>
    <property type="match status" value="1"/>
</dbReference>
<feature type="coiled-coil region" evidence="6">
    <location>
        <begin position="241"/>
        <end position="413"/>
    </location>
</feature>
<dbReference type="InterPro" id="IPR003395">
    <property type="entry name" value="RecF/RecN/SMC_N"/>
</dbReference>
<evidence type="ECO:0000256" key="3">
    <source>
        <dbReference type="ARBA" id="ARBA00022840"/>
    </source>
</evidence>
<dbReference type="Proteomes" id="UP001589691">
    <property type="component" value="Unassembled WGS sequence"/>
</dbReference>
<evidence type="ECO:0000259" key="7">
    <source>
        <dbReference type="SMART" id="SM00968"/>
    </source>
</evidence>
<comment type="domain">
    <text evidence="6">Contains large globular domains required for ATP hydrolysis at each terminus and a third globular domain forming a flexible hinge near the middle of the molecule. These domains are separated by coiled-coil structures.</text>
</comment>
<dbReference type="HAMAP" id="MF_01894">
    <property type="entry name" value="Smc_prok"/>
    <property type="match status" value="1"/>
</dbReference>
<feature type="domain" description="SMC hinge" evidence="7">
    <location>
        <begin position="519"/>
        <end position="638"/>
    </location>
</feature>
<comment type="similarity">
    <text evidence="6">Belongs to the SMC family.</text>
</comment>
<dbReference type="Gene3D" id="3.30.70.1620">
    <property type="match status" value="1"/>
</dbReference>
<name>A0ABV5WXB8_9LACO</name>
<keyword evidence="4 6" id="KW-0175">Coiled coil</keyword>
<dbReference type="CDD" id="cd03278">
    <property type="entry name" value="ABC_SMC_barmotin"/>
    <property type="match status" value="2"/>
</dbReference>
<dbReference type="InterPro" id="IPR011890">
    <property type="entry name" value="SMC_prok"/>
</dbReference>
<comment type="function">
    <text evidence="6">Required for chromosome condensation and partitioning.</text>
</comment>
<evidence type="ECO:0000256" key="5">
    <source>
        <dbReference type="ARBA" id="ARBA00023125"/>
    </source>
</evidence>
<proteinExistence type="inferred from homology"/>
<feature type="coiled-coil region" evidence="6">
    <location>
        <begin position="181"/>
        <end position="208"/>
    </location>
</feature>
<dbReference type="SMART" id="SM00968">
    <property type="entry name" value="SMC_hinge"/>
    <property type="match status" value="1"/>
</dbReference>